<feature type="region of interest" description="Disordered" evidence="3">
    <location>
        <begin position="439"/>
        <end position="480"/>
    </location>
</feature>
<dbReference type="InterPro" id="IPR018392">
    <property type="entry name" value="LysM"/>
</dbReference>
<evidence type="ECO:0000313" key="5">
    <source>
        <dbReference type="EMBL" id="KAL2822658.1"/>
    </source>
</evidence>
<evidence type="ECO:0000256" key="2">
    <source>
        <dbReference type="ARBA" id="ARBA00023026"/>
    </source>
</evidence>
<keyword evidence="2" id="KW-0843">Virulence</keyword>
<evidence type="ECO:0000259" key="4">
    <source>
        <dbReference type="PROSITE" id="PS51782"/>
    </source>
</evidence>
<evidence type="ECO:0000256" key="1">
    <source>
        <dbReference type="ARBA" id="ARBA00022669"/>
    </source>
</evidence>
<evidence type="ECO:0000313" key="6">
    <source>
        <dbReference type="Proteomes" id="UP001610334"/>
    </source>
</evidence>
<keyword evidence="1" id="KW-0147">Chitin-binding</keyword>
<dbReference type="PANTHER" id="PTHR34997:SF21">
    <property type="entry name" value="LYSM DOMAIN-CONTAINING PROTEIN"/>
    <property type="match status" value="1"/>
</dbReference>
<dbReference type="PANTHER" id="PTHR34997">
    <property type="entry name" value="AM15"/>
    <property type="match status" value="1"/>
</dbReference>
<dbReference type="InterPro" id="IPR052210">
    <property type="entry name" value="LysM1-like"/>
</dbReference>
<keyword evidence="6" id="KW-1185">Reference proteome</keyword>
<evidence type="ECO:0000256" key="3">
    <source>
        <dbReference type="SAM" id="MobiDB-lite"/>
    </source>
</evidence>
<reference evidence="5 6" key="1">
    <citation type="submission" date="2024-07" db="EMBL/GenBank/DDBJ databases">
        <title>Section-level genome sequencing and comparative genomics of Aspergillus sections Usti and Cavernicolus.</title>
        <authorList>
            <consortium name="Lawrence Berkeley National Laboratory"/>
            <person name="Nybo J.L."/>
            <person name="Vesth T.C."/>
            <person name="Theobald S."/>
            <person name="Frisvad J.C."/>
            <person name="Larsen T.O."/>
            <person name="Kjaerboelling I."/>
            <person name="Rothschild-Mancinelli K."/>
            <person name="Lyhne E.K."/>
            <person name="Kogle M.E."/>
            <person name="Barry K."/>
            <person name="Clum A."/>
            <person name="Na H."/>
            <person name="Ledsgaard L."/>
            <person name="Lin J."/>
            <person name="Lipzen A."/>
            <person name="Kuo A."/>
            <person name="Riley R."/>
            <person name="Mondo S."/>
            <person name="Labutti K."/>
            <person name="Haridas S."/>
            <person name="Pangalinan J."/>
            <person name="Salamov A.A."/>
            <person name="Simmons B.A."/>
            <person name="Magnuson J.K."/>
            <person name="Chen J."/>
            <person name="Drula E."/>
            <person name="Henrissat B."/>
            <person name="Wiebenga A."/>
            <person name="Lubbers R.J."/>
            <person name="Gomes A.C."/>
            <person name="Makela M.R."/>
            <person name="Stajich J."/>
            <person name="Grigoriev I.V."/>
            <person name="Mortensen U.H."/>
            <person name="De Vries R.P."/>
            <person name="Baker S.E."/>
            <person name="Andersen M.R."/>
        </authorList>
    </citation>
    <scope>NUCLEOTIDE SEQUENCE [LARGE SCALE GENOMIC DNA]</scope>
    <source>
        <strain evidence="5 6">CBS 588.65</strain>
    </source>
</reference>
<gene>
    <name evidence="5" type="ORF">BJX63DRAFT_417678</name>
</gene>
<comment type="caution">
    <text evidence="5">The sequence shown here is derived from an EMBL/GenBank/DDBJ whole genome shotgun (WGS) entry which is preliminary data.</text>
</comment>
<feature type="domain" description="LysM" evidence="4">
    <location>
        <begin position="267"/>
        <end position="313"/>
    </location>
</feature>
<proteinExistence type="predicted"/>
<dbReference type="CDD" id="cd00118">
    <property type="entry name" value="LysM"/>
    <property type="match status" value="2"/>
</dbReference>
<protein>
    <recommendedName>
        <fullName evidence="4">LysM domain-containing protein</fullName>
    </recommendedName>
</protein>
<dbReference type="EMBL" id="JBFXLT010000002">
    <property type="protein sequence ID" value="KAL2822658.1"/>
    <property type="molecule type" value="Genomic_DNA"/>
</dbReference>
<feature type="compositionally biased region" description="Low complexity" evidence="3">
    <location>
        <begin position="439"/>
        <end position="470"/>
    </location>
</feature>
<organism evidence="5 6">
    <name type="scientific">Aspergillus granulosus</name>
    <dbReference type="NCBI Taxonomy" id="176169"/>
    <lineage>
        <taxon>Eukaryota</taxon>
        <taxon>Fungi</taxon>
        <taxon>Dikarya</taxon>
        <taxon>Ascomycota</taxon>
        <taxon>Pezizomycotina</taxon>
        <taxon>Eurotiomycetes</taxon>
        <taxon>Eurotiomycetidae</taxon>
        <taxon>Eurotiales</taxon>
        <taxon>Aspergillaceae</taxon>
        <taxon>Aspergillus</taxon>
        <taxon>Aspergillus subgen. Nidulantes</taxon>
    </lineage>
</organism>
<dbReference type="PROSITE" id="PS51782">
    <property type="entry name" value="LYSM"/>
    <property type="match status" value="1"/>
</dbReference>
<sequence length="499" mass="55128">MSLNTTLASYEDEILNSYSKYNFYKTSGSELVPAAVIPLHYHYYHNKTCIQDGDRWCHGFARKVAKNTLPMDQYNNCLIKQYQFVAGSPLYTGYKLRSSYTALTQQCSKTDLSLPPTSSTSIPKSTNNNYTSNYNWLYSTTYTIQEGDTCQSISKSQTYCSNFPTEGNPCIQNTCTTNIVGPDDSCAALARVHLLTEVQLTTWNPNLGPDCRHIKHSVGNSICLSPPGDNKWSPIIIPSATSTATTTGTPAPVPTDVADGTVDRCAQFLLVQPGDYCNKIIIKYGISLEDFLFLNQDVNQNCTNLFTYKSYCIQPAGPIDEYPGHPGYILPDESITYLPETEFPFATYTPGPITNQTTVLPFAPGTRRDCVLYSDELDMQIDLGASSYDSPCELFADMNNISLDTLSNWNPSLNGSSPDCAFDERYRYCVAPYKTSVTLSPSPTTMTETTTSITTATTTEPPVTTTTTGEPPGPTQSGILENCNKWHLVENNSTLEQLY</sequence>
<dbReference type="Proteomes" id="UP001610334">
    <property type="component" value="Unassembled WGS sequence"/>
</dbReference>
<dbReference type="InterPro" id="IPR036779">
    <property type="entry name" value="LysM_dom_sf"/>
</dbReference>
<dbReference type="Gene3D" id="3.10.350.10">
    <property type="entry name" value="LysM domain"/>
    <property type="match status" value="2"/>
</dbReference>
<dbReference type="Pfam" id="PF01476">
    <property type="entry name" value="LysM"/>
    <property type="match status" value="2"/>
</dbReference>
<name>A0ABR4I6Z4_9EURO</name>
<accession>A0ABR4I6Z4</accession>